<keyword evidence="2" id="KW-0732">Signal</keyword>
<feature type="signal peptide" evidence="2">
    <location>
        <begin position="1"/>
        <end position="28"/>
    </location>
</feature>
<organism evidence="4">
    <name type="scientific">Trypanosoma vivax (strain Y486)</name>
    <dbReference type="NCBI Taxonomy" id="1055687"/>
    <lineage>
        <taxon>Eukaryota</taxon>
        <taxon>Discoba</taxon>
        <taxon>Euglenozoa</taxon>
        <taxon>Kinetoplastea</taxon>
        <taxon>Metakinetoplastina</taxon>
        <taxon>Trypanosomatida</taxon>
        <taxon>Trypanosomatidae</taxon>
        <taxon>Trypanosoma</taxon>
        <taxon>Duttonella</taxon>
    </lineage>
</organism>
<dbReference type="OMA" id="CFTSEQP"/>
<sequence length="224" mass="25418">MWKGCFSSAWLSSIAVAIALLWLPACHAFRFTATPGRKCYTEQLPGQGQYYLHYKMARSFTPFVSVTVTSSSGRSLLEHDVAKSSAREIFSVEKQDTIAVCFKVSKKAPHSSASMNITLEVLDAEDAELTMQKKRSYSMSTPVALGVGKKSGAMQQMEYIMEITTHIRFDYLSLIAVDEDMRYSLKEMNAIAWNYVYVFAGMAMLICLVSYLRLRHFFKTRKYI</sequence>
<feature type="chain" id="PRO_5003410387" description="GOLD domain-containing protein" evidence="2">
    <location>
        <begin position="29"/>
        <end position="224"/>
    </location>
</feature>
<dbReference type="VEuPathDB" id="TriTrypDB:TvY486_1105720"/>
<protein>
    <recommendedName>
        <fullName evidence="3">GOLD domain-containing protein</fullName>
    </recommendedName>
</protein>
<proteinExistence type="predicted"/>
<evidence type="ECO:0000256" key="1">
    <source>
        <dbReference type="SAM" id="Phobius"/>
    </source>
</evidence>
<dbReference type="SMART" id="SM01190">
    <property type="entry name" value="EMP24_GP25L"/>
    <property type="match status" value="1"/>
</dbReference>
<gene>
    <name evidence="4" type="ORF">TVY486_1105720</name>
</gene>
<dbReference type="InterPro" id="IPR009038">
    <property type="entry name" value="GOLD_dom"/>
</dbReference>
<dbReference type="Pfam" id="PF01105">
    <property type="entry name" value="EMP24_GP25L"/>
    <property type="match status" value="1"/>
</dbReference>
<evidence type="ECO:0000256" key="2">
    <source>
        <dbReference type="SAM" id="SignalP"/>
    </source>
</evidence>
<dbReference type="EMBL" id="HE573027">
    <property type="protein sequence ID" value="CCC53088.1"/>
    <property type="molecule type" value="Genomic_DNA"/>
</dbReference>
<evidence type="ECO:0000313" key="4">
    <source>
        <dbReference type="EMBL" id="CCC53088.1"/>
    </source>
</evidence>
<dbReference type="AlphaFoldDB" id="G0UBA1"/>
<evidence type="ECO:0000259" key="3">
    <source>
        <dbReference type="SMART" id="SM01190"/>
    </source>
</evidence>
<reference evidence="4" key="1">
    <citation type="journal article" date="2012" name="Proc. Natl. Acad. Sci. U.S.A.">
        <title>Antigenic diversity is generated by distinct evolutionary mechanisms in African trypanosome species.</title>
        <authorList>
            <person name="Jackson A.P."/>
            <person name="Berry A."/>
            <person name="Aslett M."/>
            <person name="Allison H.C."/>
            <person name="Burton P."/>
            <person name="Vavrova-Anderson J."/>
            <person name="Brown R."/>
            <person name="Browne H."/>
            <person name="Corton N."/>
            <person name="Hauser H."/>
            <person name="Gamble J."/>
            <person name="Gilderthorp R."/>
            <person name="Marcello L."/>
            <person name="McQuillan J."/>
            <person name="Otto T.D."/>
            <person name="Quail M.A."/>
            <person name="Sanders M.J."/>
            <person name="van Tonder A."/>
            <person name="Ginger M.L."/>
            <person name="Field M.C."/>
            <person name="Barry J.D."/>
            <person name="Hertz-Fowler C."/>
            <person name="Berriman M."/>
        </authorList>
    </citation>
    <scope>NUCLEOTIDE SEQUENCE</scope>
    <source>
        <strain evidence="4">Y486</strain>
    </source>
</reference>
<keyword evidence="1" id="KW-1133">Transmembrane helix</keyword>
<accession>G0UBA1</accession>
<keyword evidence="1" id="KW-0472">Membrane</keyword>
<feature type="domain" description="GOLD" evidence="3">
    <location>
        <begin position="28"/>
        <end position="219"/>
    </location>
</feature>
<name>G0UBA1_TRYVY</name>
<keyword evidence="1" id="KW-0812">Transmembrane</keyword>
<feature type="transmembrane region" description="Helical" evidence="1">
    <location>
        <begin position="192"/>
        <end position="212"/>
    </location>
</feature>